<reference evidence="1 2" key="1">
    <citation type="submission" date="2020-04" db="EMBL/GenBank/DDBJ databases">
        <authorList>
            <person name="Yin C."/>
        </authorList>
    </citation>
    <scope>NUCLEOTIDE SEQUENCE [LARGE SCALE GENOMIC DNA]</scope>
    <source>
        <strain evidence="1 2">Ae27</strain>
    </source>
</reference>
<name>A0A847RQP3_9BACT</name>
<organism evidence="1 2">
    <name type="scientific">Chitinophaga varians</name>
    <dbReference type="NCBI Taxonomy" id="2202339"/>
    <lineage>
        <taxon>Bacteria</taxon>
        <taxon>Pseudomonadati</taxon>
        <taxon>Bacteroidota</taxon>
        <taxon>Chitinophagia</taxon>
        <taxon>Chitinophagales</taxon>
        <taxon>Chitinophagaceae</taxon>
        <taxon>Chitinophaga</taxon>
    </lineage>
</organism>
<dbReference type="InterPro" id="IPR015943">
    <property type="entry name" value="WD40/YVTN_repeat-like_dom_sf"/>
</dbReference>
<evidence type="ECO:0000313" key="2">
    <source>
        <dbReference type="Proteomes" id="UP000570474"/>
    </source>
</evidence>
<gene>
    <name evidence="1" type="ORF">HGH92_01885</name>
</gene>
<comment type="caution">
    <text evidence="1">The sequence shown here is derived from an EMBL/GenBank/DDBJ whole genome shotgun (WGS) entry which is preliminary data.</text>
</comment>
<dbReference type="RefSeq" id="WP_168869064.1">
    <property type="nucleotide sequence ID" value="NZ_JABAIA010000001.1"/>
</dbReference>
<dbReference type="AlphaFoldDB" id="A0A847RQP3"/>
<dbReference type="Gene3D" id="2.130.10.10">
    <property type="entry name" value="YVTN repeat-like/Quinoprotein amine dehydrogenase"/>
    <property type="match status" value="1"/>
</dbReference>
<dbReference type="EMBL" id="JABAIA010000001">
    <property type="protein sequence ID" value="NLR63045.1"/>
    <property type="molecule type" value="Genomic_DNA"/>
</dbReference>
<evidence type="ECO:0000313" key="1">
    <source>
        <dbReference type="EMBL" id="NLR63045.1"/>
    </source>
</evidence>
<dbReference type="Proteomes" id="UP000570474">
    <property type="component" value="Unassembled WGS sequence"/>
</dbReference>
<sequence>MNMQLLKVVNGLRPQTALALIIQDDGSLDNPGQLIHDDFSGPKVKSTVIFYNGDSIYDVWVSATGDIWVCSSYGNVYTTADVKFPENAVKTPYDLDHDDVRNSGMDWKMYCLDAVQNGTSIWSPDGVNIFVGTYSGHVYRWDGQTWTQQETPVSQHDGKYITHFAGSAANDVYAIGAHSRELLHYNGDTWKRTAYDESKHGSMDPNGIVRTPEGDYYLASEGGRIWKTRDGQDFELVAVDPELDFVGLTYAHDQVVLAAGKKGVYSIKDGKLSNLRNTFTAETAAGEGTQAVFVRPAKEEKDRTTLAYAVYTGAEERPWVGYSIYFGK</sequence>
<accession>A0A847RQP3</accession>
<dbReference type="SUPFAM" id="SSF82171">
    <property type="entry name" value="DPP6 N-terminal domain-like"/>
    <property type="match status" value="1"/>
</dbReference>
<keyword evidence="2" id="KW-1185">Reference proteome</keyword>
<protein>
    <submittedName>
        <fullName evidence="1">Uncharacterized protein</fullName>
    </submittedName>
</protein>
<proteinExistence type="predicted"/>